<dbReference type="Proteomes" id="UP001251528">
    <property type="component" value="Unassembled WGS sequence"/>
</dbReference>
<keyword evidence="4" id="KW-1185">Reference proteome</keyword>
<dbReference type="AlphaFoldDB" id="A0AAJ0CY54"/>
<dbReference type="EMBL" id="JASWJB010000008">
    <property type="protein sequence ID" value="KAK2616228.1"/>
    <property type="molecule type" value="Genomic_DNA"/>
</dbReference>
<name>A0AAJ0CY54_9HYPO</name>
<evidence type="ECO:0000313" key="4">
    <source>
        <dbReference type="Proteomes" id="UP001251528"/>
    </source>
</evidence>
<evidence type="ECO:0000256" key="1">
    <source>
        <dbReference type="ARBA" id="ARBA00023242"/>
    </source>
</evidence>
<organism evidence="3 4">
    <name type="scientific">Conoideocrella luteorostrata</name>
    <dbReference type="NCBI Taxonomy" id="1105319"/>
    <lineage>
        <taxon>Eukaryota</taxon>
        <taxon>Fungi</taxon>
        <taxon>Dikarya</taxon>
        <taxon>Ascomycota</taxon>
        <taxon>Pezizomycotina</taxon>
        <taxon>Sordariomycetes</taxon>
        <taxon>Hypocreomycetidae</taxon>
        <taxon>Hypocreales</taxon>
        <taxon>Clavicipitaceae</taxon>
        <taxon>Conoideocrella</taxon>
    </lineage>
</organism>
<reference evidence="3" key="1">
    <citation type="submission" date="2023-06" db="EMBL/GenBank/DDBJ databases">
        <title>Conoideocrella luteorostrata (Hypocreales: Clavicipitaceae), a potential biocontrol fungus for elongate hemlock scale in United States Christmas tree production areas.</title>
        <authorList>
            <person name="Barrett H."/>
            <person name="Lovett B."/>
            <person name="Macias A.M."/>
            <person name="Stajich J.E."/>
            <person name="Kasson M.T."/>
        </authorList>
    </citation>
    <scope>NUCLEOTIDE SEQUENCE</scope>
    <source>
        <strain evidence="3">ARSEF 14590</strain>
    </source>
</reference>
<dbReference type="GO" id="GO:0001228">
    <property type="term" value="F:DNA-binding transcription activator activity, RNA polymerase II-specific"/>
    <property type="evidence" value="ECO:0007669"/>
    <property type="project" value="TreeGrafter"/>
</dbReference>
<dbReference type="PANTHER" id="PTHR47784:SF7">
    <property type="entry name" value="ZN(II)2CYS6 TRANSCRIPTION FACTOR (EUROFUNG)"/>
    <property type="match status" value="1"/>
</dbReference>
<dbReference type="PANTHER" id="PTHR47784">
    <property type="entry name" value="STEROL UPTAKE CONTROL PROTEIN 2"/>
    <property type="match status" value="1"/>
</dbReference>
<dbReference type="InterPro" id="IPR021858">
    <property type="entry name" value="Fun_TF"/>
</dbReference>
<accession>A0AAJ0CY54</accession>
<proteinExistence type="predicted"/>
<comment type="caution">
    <text evidence="3">The sequence shown here is derived from an EMBL/GenBank/DDBJ whole genome shotgun (WGS) entry which is preliminary data.</text>
</comment>
<feature type="compositionally biased region" description="Polar residues" evidence="2">
    <location>
        <begin position="8"/>
        <end position="26"/>
    </location>
</feature>
<dbReference type="Pfam" id="PF11951">
    <property type="entry name" value="Fungal_trans_2"/>
    <property type="match status" value="1"/>
</dbReference>
<evidence type="ECO:0000313" key="3">
    <source>
        <dbReference type="EMBL" id="KAK2616228.1"/>
    </source>
</evidence>
<keyword evidence="1" id="KW-0539">Nucleus</keyword>
<dbReference type="InterPro" id="IPR053157">
    <property type="entry name" value="Sterol_Uptake_Regulator"/>
</dbReference>
<feature type="region of interest" description="Disordered" evidence="2">
    <location>
        <begin position="1"/>
        <end position="37"/>
    </location>
</feature>
<protein>
    <submittedName>
        <fullName evidence="3">Uncharacterized protein</fullName>
    </submittedName>
</protein>
<gene>
    <name evidence="3" type="ORF">QQS21_000862</name>
</gene>
<evidence type="ECO:0000256" key="2">
    <source>
        <dbReference type="SAM" id="MobiDB-lite"/>
    </source>
</evidence>
<sequence length="278" mass="30476">MVHKATTPPDSSSSECQGLSPEQVSNAKAVAAPPRPVRRGHFKSRLGCFSCQSSTGQQGLRPNPSALNLEDLRFYHHFFTVGFPTLPLRGDKVWAQCAAMAHNDQCLAHAILGLGASHISQNCNVDYQAQALSHRVAAIKLVNEQLDNPPQNTIDADALFAAIICLLAQSSLMADSMVEYLTMTRGGNLVATTIIRDFNVSIFNNFSPEGHVRMVKEMVLEQPKDLKLIESFKSSALSLEPLCQGMNEIKYLEAMVSCIESLKESSLSGRLQVFFLPR</sequence>